<protein>
    <submittedName>
        <fullName evidence="6">MutS domain V</fullName>
    </submittedName>
</protein>
<dbReference type="SUPFAM" id="SSF52540">
    <property type="entry name" value="P-loop containing nucleoside triphosphate hydrolases"/>
    <property type="match status" value="1"/>
</dbReference>
<dbReference type="GeneID" id="92712906"/>
<gene>
    <name evidence="6" type="ORF">SAMN05444350_11753</name>
</gene>
<feature type="transmembrane region" description="Helical" evidence="4">
    <location>
        <begin position="220"/>
        <end position="240"/>
    </location>
</feature>
<sequence>MSEIANYFLYRTEESETGLPANCVADLNLDDLFAEIDYCNSSIGRQYLYYLLLSDKVSGVGKQEALLGSLSANTELRDFLSKTLKELNKPDAYSIVSIIEGNNVEISRKEMKIISICRFLPFLFLALTLIAHSGYFLALFVVAFITNVVLHYRCKPKIQGYFFSIPQLFKMIRQAERLAQKREFASVIPGISDDLKEVEGLKKYISYFRFNMTLDNDMAILFYIVAELARIFFLHEAYAVGKTFKLFKEKSAAIHGIYQFIGFLDTLFSVSILRENLPYYCLPGENKAGERLRIRSVYHPLIENCVSNDLVLHGKSALITGSNMAGKTCFMRTIGVNLLAAKALHTCFAETFEADLQMSLLSSIHQGDNLMENKSYFMQEVTTIKEFIDKSDNGNHLFLLDELFRGTNTKERIAIAKSVLSWLVKNGNLVFVSTHDLELADMLEQEYELYYFSESVKEGVLSFDYKLKKGIATEHNAIKILELCEYPAGLIREAHSLISSHTSIFIPR</sequence>
<evidence type="ECO:0000256" key="3">
    <source>
        <dbReference type="ARBA" id="ARBA00023125"/>
    </source>
</evidence>
<dbReference type="Gene3D" id="3.40.50.300">
    <property type="entry name" value="P-loop containing nucleotide triphosphate hydrolases"/>
    <property type="match status" value="1"/>
</dbReference>
<dbReference type="InterPro" id="IPR000432">
    <property type="entry name" value="DNA_mismatch_repair_MutS_C"/>
</dbReference>
<dbReference type="EMBL" id="FQZN01000017">
    <property type="protein sequence ID" value="SHJ17382.1"/>
    <property type="molecule type" value="Genomic_DNA"/>
</dbReference>
<evidence type="ECO:0000256" key="1">
    <source>
        <dbReference type="ARBA" id="ARBA00022741"/>
    </source>
</evidence>
<evidence type="ECO:0000256" key="4">
    <source>
        <dbReference type="SAM" id="Phobius"/>
    </source>
</evidence>
<dbReference type="GO" id="GO:0005524">
    <property type="term" value="F:ATP binding"/>
    <property type="evidence" value="ECO:0007669"/>
    <property type="project" value="UniProtKB-KW"/>
</dbReference>
<feature type="transmembrane region" description="Helical" evidence="4">
    <location>
        <begin position="119"/>
        <end position="145"/>
    </location>
</feature>
<evidence type="ECO:0000259" key="5">
    <source>
        <dbReference type="SMART" id="SM00534"/>
    </source>
</evidence>
<evidence type="ECO:0000256" key="2">
    <source>
        <dbReference type="ARBA" id="ARBA00022840"/>
    </source>
</evidence>
<dbReference type="GO" id="GO:0005829">
    <property type="term" value="C:cytosol"/>
    <property type="evidence" value="ECO:0007669"/>
    <property type="project" value="TreeGrafter"/>
</dbReference>
<dbReference type="GO" id="GO:0140664">
    <property type="term" value="F:ATP-dependent DNA damage sensor activity"/>
    <property type="evidence" value="ECO:0007669"/>
    <property type="project" value="InterPro"/>
</dbReference>
<keyword evidence="3" id="KW-0238">DNA-binding</keyword>
<dbReference type="AlphaFoldDB" id="A0A1M6H5H4"/>
<dbReference type="RefSeq" id="WP_025834398.1">
    <property type="nucleotide sequence ID" value="NZ_FQZN01000017.1"/>
</dbReference>
<keyword evidence="4" id="KW-1133">Transmembrane helix</keyword>
<keyword evidence="1" id="KW-0547">Nucleotide-binding</keyword>
<evidence type="ECO:0000313" key="7">
    <source>
        <dbReference type="Proteomes" id="UP000184192"/>
    </source>
</evidence>
<keyword evidence="4" id="KW-0472">Membrane</keyword>
<dbReference type="InterPro" id="IPR045076">
    <property type="entry name" value="MutS"/>
</dbReference>
<accession>A0A1M6H5H4</accession>
<dbReference type="GO" id="GO:0006298">
    <property type="term" value="P:mismatch repair"/>
    <property type="evidence" value="ECO:0007669"/>
    <property type="project" value="InterPro"/>
</dbReference>
<keyword evidence="4" id="KW-0812">Transmembrane</keyword>
<organism evidence="6 7">
    <name type="scientific">Bacteroides stercorirosoris</name>
    <dbReference type="NCBI Taxonomy" id="871324"/>
    <lineage>
        <taxon>Bacteria</taxon>
        <taxon>Pseudomonadati</taxon>
        <taxon>Bacteroidota</taxon>
        <taxon>Bacteroidia</taxon>
        <taxon>Bacteroidales</taxon>
        <taxon>Bacteroidaceae</taxon>
        <taxon>Bacteroides</taxon>
    </lineage>
</organism>
<keyword evidence="7" id="KW-1185">Reference proteome</keyword>
<evidence type="ECO:0000313" key="6">
    <source>
        <dbReference type="EMBL" id="SHJ17382.1"/>
    </source>
</evidence>
<dbReference type="eggNOG" id="COG0249">
    <property type="taxonomic scope" value="Bacteria"/>
</dbReference>
<dbReference type="InterPro" id="IPR027417">
    <property type="entry name" value="P-loop_NTPase"/>
</dbReference>
<keyword evidence="2" id="KW-0067">ATP-binding</keyword>
<name>A0A1M6H5H4_9BACE</name>
<dbReference type="PANTHER" id="PTHR11361">
    <property type="entry name" value="DNA MISMATCH REPAIR PROTEIN MUTS FAMILY MEMBER"/>
    <property type="match status" value="1"/>
</dbReference>
<dbReference type="GO" id="GO:0030983">
    <property type="term" value="F:mismatched DNA binding"/>
    <property type="evidence" value="ECO:0007669"/>
    <property type="project" value="InterPro"/>
</dbReference>
<dbReference type="SMART" id="SM00534">
    <property type="entry name" value="MUTSac"/>
    <property type="match status" value="1"/>
</dbReference>
<feature type="domain" description="DNA mismatch repair proteins mutS family" evidence="5">
    <location>
        <begin position="314"/>
        <end position="499"/>
    </location>
</feature>
<dbReference type="PANTHER" id="PTHR11361:SF152">
    <property type="entry name" value="DNA MISMATCH REPAIR PROTEIN"/>
    <property type="match status" value="1"/>
</dbReference>
<proteinExistence type="predicted"/>
<reference evidence="7" key="1">
    <citation type="submission" date="2016-11" db="EMBL/GenBank/DDBJ databases">
        <authorList>
            <person name="Varghese N."/>
            <person name="Submissions S."/>
        </authorList>
    </citation>
    <scope>NUCLEOTIDE SEQUENCE [LARGE SCALE GENOMIC DNA]</scope>
    <source>
        <strain evidence="7">DSM 26884</strain>
    </source>
</reference>
<dbReference type="Proteomes" id="UP000184192">
    <property type="component" value="Unassembled WGS sequence"/>
</dbReference>
<dbReference type="Pfam" id="PF00488">
    <property type="entry name" value="MutS_V"/>
    <property type="match status" value="1"/>
</dbReference>